<protein>
    <recommendedName>
        <fullName evidence="5">Zn-ribbon domain-containing OB-fold protein</fullName>
    </recommendedName>
</protein>
<dbReference type="SUPFAM" id="SSF50249">
    <property type="entry name" value="Nucleic acid-binding proteins"/>
    <property type="match status" value="1"/>
</dbReference>
<proteinExistence type="predicted"/>
<dbReference type="EMBL" id="BX640450">
    <property type="protein sequence ID" value="CAE34695.1"/>
    <property type="molecule type" value="Genomic_DNA"/>
</dbReference>
<feature type="domain" description="ChsH2 C-terminal OB-fold" evidence="1">
    <location>
        <begin position="58"/>
        <end position="123"/>
    </location>
</feature>
<evidence type="ECO:0000259" key="2">
    <source>
        <dbReference type="Pfam" id="PF12172"/>
    </source>
</evidence>
<dbReference type="Pfam" id="PF01796">
    <property type="entry name" value="OB_ChsH2_C"/>
    <property type="match status" value="1"/>
</dbReference>
<dbReference type="InterPro" id="IPR022002">
    <property type="entry name" value="ChsH2_Znr"/>
</dbReference>
<dbReference type="InterPro" id="IPR052513">
    <property type="entry name" value="Thioester_dehydratase-like"/>
</dbReference>
<accession>A0A0H3LX15</accession>
<dbReference type="InterPro" id="IPR012340">
    <property type="entry name" value="NA-bd_OB-fold"/>
</dbReference>
<dbReference type="PANTHER" id="PTHR34075">
    <property type="entry name" value="BLR3430 PROTEIN"/>
    <property type="match status" value="1"/>
</dbReference>
<feature type="domain" description="ChsH2 rubredoxin-like zinc ribbon" evidence="2">
    <location>
        <begin position="21"/>
        <end position="57"/>
    </location>
</feature>
<dbReference type="Pfam" id="PF12172">
    <property type="entry name" value="zf-ChsH2"/>
    <property type="match status" value="1"/>
</dbReference>
<dbReference type="GeneID" id="56477169"/>
<dbReference type="PANTHER" id="PTHR34075:SF5">
    <property type="entry name" value="BLR3430 PROTEIN"/>
    <property type="match status" value="1"/>
</dbReference>
<dbReference type="Gene3D" id="6.10.30.10">
    <property type="match status" value="1"/>
</dbReference>
<evidence type="ECO:0008006" key="5">
    <source>
        <dbReference type="Google" id="ProtNLM"/>
    </source>
</evidence>
<organism evidence="3 4">
    <name type="scientific">Bordetella bronchiseptica (strain ATCC BAA-588 / NCTC 13252 / RB50)</name>
    <name type="common">Alcaligenes bronchisepticus</name>
    <dbReference type="NCBI Taxonomy" id="257310"/>
    <lineage>
        <taxon>Bacteria</taxon>
        <taxon>Pseudomonadati</taxon>
        <taxon>Pseudomonadota</taxon>
        <taxon>Betaproteobacteria</taxon>
        <taxon>Burkholderiales</taxon>
        <taxon>Alcaligenaceae</taxon>
        <taxon>Bordetella</taxon>
    </lineage>
</organism>
<dbReference type="RefSeq" id="WP_003814841.1">
    <property type="nucleotide sequence ID" value="NC_002927.3"/>
</dbReference>
<evidence type="ECO:0000313" key="4">
    <source>
        <dbReference type="Proteomes" id="UP000001027"/>
    </source>
</evidence>
<sequence length="138" mass="15496">MMMSDYSKPLPELNDLNRPFWAAARQGRLSLQHCASCGHVQYPINPVCTTCLDDRLEWRDVSGKGEIFSYIVYHKAYTPAYADELPYNVAMIQLAEGPRLISNVRHAQGATPKVGDPVQVVFDQVTDDIAIPRFEVLA</sequence>
<dbReference type="AlphaFoldDB" id="A0A0H3LX15"/>
<dbReference type="eggNOG" id="COG1545">
    <property type="taxonomic scope" value="Bacteria"/>
</dbReference>
<evidence type="ECO:0000259" key="1">
    <source>
        <dbReference type="Pfam" id="PF01796"/>
    </source>
</evidence>
<evidence type="ECO:0000313" key="3">
    <source>
        <dbReference type="EMBL" id="CAE34695.1"/>
    </source>
</evidence>
<dbReference type="HOGENOM" id="CLU_119412_1_2_4"/>
<name>A0A0H3LX15_BORBR</name>
<reference evidence="3 4" key="1">
    <citation type="journal article" date="2003" name="Nat. Genet.">
        <title>Comparative analysis of the genome sequences of Bordetella pertussis, Bordetella parapertussis and Bordetella bronchiseptica.</title>
        <authorList>
            <person name="Parkhill J."/>
            <person name="Sebaihia M."/>
            <person name="Preston A."/>
            <person name="Murphy L.D."/>
            <person name="Thomson N.R."/>
            <person name="Harris D.E."/>
            <person name="Holden M.T.G."/>
            <person name="Churcher C.M."/>
            <person name="Bentley S.D."/>
            <person name="Mungall K.L."/>
            <person name="Cerdeno-Tarraga A.-M."/>
            <person name="Temple L."/>
            <person name="James K.D."/>
            <person name="Harris B."/>
            <person name="Quail M.A."/>
            <person name="Achtman M."/>
            <person name="Atkin R."/>
            <person name="Baker S."/>
            <person name="Basham D."/>
            <person name="Bason N."/>
            <person name="Cherevach I."/>
            <person name="Chillingworth T."/>
            <person name="Collins M."/>
            <person name="Cronin A."/>
            <person name="Davis P."/>
            <person name="Doggett J."/>
            <person name="Feltwell T."/>
            <person name="Goble A."/>
            <person name="Hamlin N."/>
            <person name="Hauser H."/>
            <person name="Holroyd S."/>
            <person name="Jagels K."/>
            <person name="Leather S."/>
            <person name="Moule S."/>
            <person name="Norberczak H."/>
            <person name="O'Neil S."/>
            <person name="Ormond D."/>
            <person name="Price C."/>
            <person name="Rabbinowitsch E."/>
            <person name="Rutter S."/>
            <person name="Sanders M."/>
            <person name="Saunders D."/>
            <person name="Seeger K."/>
            <person name="Sharp S."/>
            <person name="Simmonds M."/>
            <person name="Skelton J."/>
            <person name="Squares R."/>
            <person name="Squares S."/>
            <person name="Stevens K."/>
            <person name="Unwin L."/>
            <person name="Whitehead S."/>
            <person name="Barrell B.G."/>
            <person name="Maskell D.J."/>
        </authorList>
    </citation>
    <scope>NUCLEOTIDE SEQUENCE [LARGE SCALE GENOMIC DNA]</scope>
    <source>
        <strain evidence="3 4">ATCC BAA-588 / NCTC 13252 / RB50</strain>
    </source>
</reference>
<dbReference type="KEGG" id="bbr:BB4332"/>
<dbReference type="Proteomes" id="UP000001027">
    <property type="component" value="Chromosome"/>
</dbReference>
<dbReference type="InterPro" id="IPR002878">
    <property type="entry name" value="ChsH2_C"/>
</dbReference>
<gene>
    <name evidence="3" type="ordered locus">BB4332</name>
</gene>